<gene>
    <name evidence="6" type="primary">LOC104601643</name>
</gene>
<name>A0A1U8A7T2_NELNU</name>
<proteinExistence type="inferred from homology"/>
<reference evidence="6" key="1">
    <citation type="submission" date="2025-08" db="UniProtKB">
        <authorList>
            <consortium name="RefSeq"/>
        </authorList>
    </citation>
    <scope>IDENTIFICATION</scope>
</reference>
<feature type="zinc finger region" description="FLZ-type" evidence="3">
    <location>
        <begin position="176"/>
        <end position="219"/>
    </location>
</feature>
<dbReference type="KEGG" id="nnu:104601643"/>
<evidence type="ECO:0000313" key="5">
    <source>
        <dbReference type="Proteomes" id="UP000189703"/>
    </source>
</evidence>
<evidence type="ECO:0000259" key="4">
    <source>
        <dbReference type="PROSITE" id="PS51795"/>
    </source>
</evidence>
<organism evidence="5 6">
    <name type="scientific">Nelumbo nucifera</name>
    <name type="common">Sacred lotus</name>
    <dbReference type="NCBI Taxonomy" id="4432"/>
    <lineage>
        <taxon>Eukaryota</taxon>
        <taxon>Viridiplantae</taxon>
        <taxon>Streptophyta</taxon>
        <taxon>Embryophyta</taxon>
        <taxon>Tracheophyta</taxon>
        <taxon>Spermatophyta</taxon>
        <taxon>Magnoliopsida</taxon>
        <taxon>Proteales</taxon>
        <taxon>Nelumbonaceae</taxon>
        <taxon>Nelumbo</taxon>
    </lineage>
</organism>
<dbReference type="InParanoid" id="A0A1U8A7T2"/>
<evidence type="ECO:0000256" key="2">
    <source>
        <dbReference type="ARBA" id="ARBA00022723"/>
    </source>
</evidence>
<feature type="domain" description="FLZ-type" evidence="4">
    <location>
        <begin position="176"/>
        <end position="219"/>
    </location>
</feature>
<accession>A0A1U8A7T2</accession>
<dbReference type="PANTHER" id="PTHR47208:SF1">
    <property type="entry name" value="OS02G0174800 PROTEIN"/>
    <property type="match status" value="1"/>
</dbReference>
<dbReference type="eggNOG" id="ENOG502S086">
    <property type="taxonomic scope" value="Eukaryota"/>
</dbReference>
<keyword evidence="2" id="KW-0479">Metal-binding</keyword>
<dbReference type="Proteomes" id="UP000189703">
    <property type="component" value="Unplaced"/>
</dbReference>
<dbReference type="InterPro" id="IPR044604">
    <property type="entry name" value="FLZ12/13/14"/>
</dbReference>
<dbReference type="GeneID" id="104601643"/>
<dbReference type="OrthoDB" id="828272at2759"/>
<dbReference type="PANTHER" id="PTHR47208">
    <property type="entry name" value="OS02G0174800 PROTEIN"/>
    <property type="match status" value="1"/>
</dbReference>
<dbReference type="RefSeq" id="XP_010263374.1">
    <property type="nucleotide sequence ID" value="XM_010265072.2"/>
</dbReference>
<dbReference type="PROSITE" id="PS51795">
    <property type="entry name" value="ZF_FLZ"/>
    <property type="match status" value="1"/>
</dbReference>
<protein>
    <submittedName>
        <fullName evidence="6">Uncharacterized protein LOC104601643</fullName>
    </submittedName>
</protein>
<evidence type="ECO:0000256" key="3">
    <source>
        <dbReference type="PROSITE-ProRule" id="PRU01131"/>
    </source>
</evidence>
<evidence type="ECO:0000313" key="6">
    <source>
        <dbReference type="RefSeq" id="XP_010263374.1"/>
    </source>
</evidence>
<dbReference type="InterPro" id="IPR007650">
    <property type="entry name" value="Zf-FLZ_dom"/>
</dbReference>
<comment type="similarity">
    <text evidence="1">Belongs to the FLZ family.</text>
</comment>
<sequence>MMMVETSGKKRPSINLSLFINFSELSSSDSGWKSPNSIIDCKPPTKSLRKNFEEGVVGLGIVAAMNEMNDTHDAFSSAKTSRAVKMALSPRSEPIPIVYAKPTSKHKEPISENKHEMELSESYTCVISRVGNNSIKKHEYFDKPDDTTGTQWLNSAVFFTSPPDYVEPGTAFRTADFLSSCYRCKKKLQGLDIFMYRGDKAFCSVDCRSIQITRDEHREKCLSGARTTFDCSVSPCSTPVLFKTGIAIA</sequence>
<dbReference type="GO" id="GO:0046872">
    <property type="term" value="F:metal ion binding"/>
    <property type="evidence" value="ECO:0007669"/>
    <property type="project" value="UniProtKB-KW"/>
</dbReference>
<keyword evidence="5" id="KW-1185">Reference proteome</keyword>
<evidence type="ECO:0000256" key="1">
    <source>
        <dbReference type="ARBA" id="ARBA00009374"/>
    </source>
</evidence>
<dbReference type="AlphaFoldDB" id="A0A1U8A7T2"/>
<dbReference type="OMA" id="KHIRSDD"/>
<dbReference type="Pfam" id="PF04570">
    <property type="entry name" value="zf-FLZ"/>
    <property type="match status" value="1"/>
</dbReference>